<sequence length="843" mass="97144">MKQSQKFDNSIHDIGFDKFFVHFWSHLQLQIYRNNYKKEQVPTISFDATGGCCQKLKRNAIKSSGSIFLYEGVMCINNQSFTVMSMLSEQHDNISISSWLRRWLRCGIEPPKIAICDQSLALMSAIVQAFTKYPSLEQYLNACFSLVILKEKIEVPTCFLRNDVNHFIHLVSQWSAVKNSRYPNTKELITRGMGLLVMCTSVNKAEKILEAIFTIILSRYDGDILQSDQSNNYYERQLTPCAKSKKYLKDLIKCSDQLENFQFEQGDSINHDSITEEYSYEEEYICSESSDNHFKGWAQAIANKVKVEIMGIEGSTDNAQFLPELEVVIIKTMKLFPIWSGIMINIFGYGTETASSSRIESNFNHIKNRVFKNENIPLRADMFLEKLLNYYRGDHLLLQGQDQNHPHFECTDEDNYTNHETFNKYKEDDRKMGKDIIGSQLRNTNTKYCEISDNDDFESEDDDHLSDDNADNYITEKETENEDEENINYDYLSTEFREHLSDLDPNEYIIREKRTNNENEANTNCQDLNVEGYNEQENEINVEFIENSKFGFLMMNENECIVSEFNEKNQQNNNKIASEIAENKALENWNRKGKNQNIKSKLTRSARSYLVHQPGFDLVDFNETRSSTMIYLMKNGNNLMNRPITVPGSGKIILNNTCTVDSLISILASSAADSIHFRNYLDEMETSNLTAKLALQLITKKNTKQIYHTRLSLLLQFFADKTETLVGGLKCLDITDTVGSMVDKLLKEMPSFKIFSKCRNNFCPVPNVQHTSAKLSINVYNGNVCVQTEVEEYMKNTKAFCIYCGNERDSVIQTTSHIIVELNSIPKSNVKIIGINKNIKNIY</sequence>
<evidence type="ECO:0000256" key="1">
    <source>
        <dbReference type="SAM" id="MobiDB-lite"/>
    </source>
</evidence>
<name>A0A2S2NH91_SCHGA</name>
<evidence type="ECO:0000313" key="2">
    <source>
        <dbReference type="EMBL" id="MBY16488.1"/>
    </source>
</evidence>
<feature type="region of interest" description="Disordered" evidence="1">
    <location>
        <begin position="452"/>
        <end position="483"/>
    </location>
</feature>
<proteinExistence type="predicted"/>
<organism evidence="2">
    <name type="scientific">Schizaphis graminum</name>
    <name type="common">Green bug aphid</name>
    <dbReference type="NCBI Taxonomy" id="13262"/>
    <lineage>
        <taxon>Eukaryota</taxon>
        <taxon>Metazoa</taxon>
        <taxon>Ecdysozoa</taxon>
        <taxon>Arthropoda</taxon>
        <taxon>Hexapoda</taxon>
        <taxon>Insecta</taxon>
        <taxon>Pterygota</taxon>
        <taxon>Neoptera</taxon>
        <taxon>Paraneoptera</taxon>
        <taxon>Hemiptera</taxon>
        <taxon>Sternorrhyncha</taxon>
        <taxon>Aphidomorpha</taxon>
        <taxon>Aphidoidea</taxon>
        <taxon>Aphididae</taxon>
        <taxon>Aphidini</taxon>
        <taxon>Schizaphis</taxon>
    </lineage>
</organism>
<protein>
    <submittedName>
        <fullName evidence="2">NOF-FB transposable element protein</fullName>
    </submittedName>
</protein>
<reference evidence="2" key="1">
    <citation type="submission" date="2018-04" db="EMBL/GenBank/DDBJ databases">
        <title>Transcriptome of Schizaphis graminum biotype I.</title>
        <authorList>
            <person name="Scully E.D."/>
            <person name="Geib S.M."/>
            <person name="Palmer N.A."/>
            <person name="Koch K."/>
            <person name="Bradshaw J."/>
            <person name="Heng-Moss T."/>
            <person name="Sarath G."/>
        </authorList>
    </citation>
    <scope>NUCLEOTIDE SEQUENCE</scope>
</reference>
<gene>
    <name evidence="2" type="primary">NOF_45</name>
    <name evidence="2" type="ORF">g.49793</name>
</gene>
<dbReference type="EMBL" id="GGMR01003869">
    <property type="protein sequence ID" value="MBY16488.1"/>
    <property type="molecule type" value="Transcribed_RNA"/>
</dbReference>
<feature type="compositionally biased region" description="Acidic residues" evidence="1">
    <location>
        <begin position="452"/>
        <end position="470"/>
    </location>
</feature>
<accession>A0A2S2NH91</accession>
<dbReference type="AlphaFoldDB" id="A0A2S2NH91"/>